<accession>A0A4R2QUT9</accession>
<dbReference type="InterPro" id="IPR001926">
    <property type="entry name" value="TrpB-like_PALP"/>
</dbReference>
<comment type="caution">
    <text evidence="4">The sequence shown here is derived from an EMBL/GenBank/DDBJ whole genome shotgun (WGS) entry which is preliminary data.</text>
</comment>
<keyword evidence="4" id="KW-0456">Lyase</keyword>
<evidence type="ECO:0000256" key="2">
    <source>
        <dbReference type="ARBA" id="ARBA00022898"/>
    </source>
</evidence>
<proteinExistence type="predicted"/>
<evidence type="ECO:0000256" key="1">
    <source>
        <dbReference type="ARBA" id="ARBA00001933"/>
    </source>
</evidence>
<comment type="cofactor">
    <cofactor evidence="1">
        <name>pyridoxal 5'-phosphate</name>
        <dbReference type="ChEBI" id="CHEBI:597326"/>
    </cofactor>
</comment>
<evidence type="ECO:0000313" key="4">
    <source>
        <dbReference type="EMBL" id="TCP53487.1"/>
    </source>
</evidence>
<evidence type="ECO:0000313" key="5">
    <source>
        <dbReference type="Proteomes" id="UP000294911"/>
    </source>
</evidence>
<sequence length="379" mass="39329">MSANEQMVLLNASAGPVDAPAPVDAIGVHRRLPGYATTTLTECTGLATQLGLGKVWVKDESSRLGLPSFKILGASYAIYRALAERLGGIDSDWADIDQLRAAVAAVRPLRLIAATDGNHGRAVAHMARLLDLASTIYVPAGMAASRIAAIESEGALVEVVDGDYDAAVRRSAQDEGPAGLVVSDTSWPGYERIPSWVVEGYATIFDEIAATLAEWGERSPSHVVVPVGVGALAAATIRHFRGYGADNPYILGVEPAAAACVLESLRAGKEVTVPGPHTSIMAGLNCGTPSQVAWPLLRRGLDGVVAIADDRARDAMRALAAAGVVAGETGAAALGGLVEVLTGPDAALRESWQLGPDSRVLLLCTEGVTDPEAYQRIVG</sequence>
<dbReference type="PANTHER" id="PTHR42937:SF1">
    <property type="entry name" value="DIAMINOPROPIONATE AMMONIA-LYASE"/>
    <property type="match status" value="1"/>
</dbReference>
<dbReference type="EMBL" id="SLXQ01000004">
    <property type="protein sequence ID" value="TCP53487.1"/>
    <property type="molecule type" value="Genomic_DNA"/>
</dbReference>
<evidence type="ECO:0000259" key="3">
    <source>
        <dbReference type="Pfam" id="PF00291"/>
    </source>
</evidence>
<keyword evidence="5" id="KW-1185">Reference proteome</keyword>
<name>A0A4R2QUT9_9PSEU</name>
<dbReference type="Pfam" id="PF00291">
    <property type="entry name" value="PALP"/>
    <property type="match status" value="1"/>
</dbReference>
<dbReference type="GO" id="GO:1901605">
    <property type="term" value="P:alpha-amino acid metabolic process"/>
    <property type="evidence" value="ECO:0007669"/>
    <property type="project" value="UniProtKB-ARBA"/>
</dbReference>
<dbReference type="NCBIfam" id="NF006058">
    <property type="entry name" value="PRK08206.1"/>
    <property type="match status" value="1"/>
</dbReference>
<dbReference type="InterPro" id="IPR036052">
    <property type="entry name" value="TrpB-like_PALP_sf"/>
</dbReference>
<dbReference type="Gene3D" id="3.40.50.1100">
    <property type="match status" value="2"/>
</dbReference>
<dbReference type="Proteomes" id="UP000294911">
    <property type="component" value="Unassembled WGS sequence"/>
</dbReference>
<dbReference type="SUPFAM" id="SSF53686">
    <property type="entry name" value="Tryptophan synthase beta subunit-like PLP-dependent enzymes"/>
    <property type="match status" value="1"/>
</dbReference>
<dbReference type="OrthoDB" id="34584at2"/>
<dbReference type="AlphaFoldDB" id="A0A4R2QUT9"/>
<dbReference type="GO" id="GO:0016829">
    <property type="term" value="F:lyase activity"/>
    <property type="evidence" value="ECO:0007669"/>
    <property type="project" value="UniProtKB-KW"/>
</dbReference>
<feature type="domain" description="Tryptophan synthase beta chain-like PALP" evidence="3">
    <location>
        <begin position="33"/>
        <end position="365"/>
    </location>
</feature>
<reference evidence="4 5" key="1">
    <citation type="submission" date="2019-03" db="EMBL/GenBank/DDBJ databases">
        <title>Genomic Encyclopedia of Type Strains, Phase IV (KMG-IV): sequencing the most valuable type-strain genomes for metagenomic binning, comparative biology and taxonomic classification.</title>
        <authorList>
            <person name="Goeker M."/>
        </authorList>
    </citation>
    <scope>NUCLEOTIDE SEQUENCE [LARGE SCALE GENOMIC DNA]</scope>
    <source>
        <strain evidence="4 5">DSM 45765</strain>
    </source>
</reference>
<protein>
    <submittedName>
        <fullName evidence="4">Diaminopropionate ammonia-lyase</fullName>
    </submittedName>
</protein>
<dbReference type="RefSeq" id="WP_132877216.1">
    <property type="nucleotide sequence ID" value="NZ_SLXQ01000004.1"/>
</dbReference>
<dbReference type="PANTHER" id="PTHR42937">
    <property type="match status" value="1"/>
</dbReference>
<organism evidence="4 5">
    <name type="scientific">Tamaricihabitans halophyticus</name>
    <dbReference type="NCBI Taxonomy" id="1262583"/>
    <lineage>
        <taxon>Bacteria</taxon>
        <taxon>Bacillati</taxon>
        <taxon>Actinomycetota</taxon>
        <taxon>Actinomycetes</taxon>
        <taxon>Pseudonocardiales</taxon>
        <taxon>Pseudonocardiaceae</taxon>
        <taxon>Tamaricihabitans</taxon>
    </lineage>
</organism>
<gene>
    <name evidence="4" type="ORF">EV191_10454</name>
</gene>
<keyword evidence="2" id="KW-0663">Pyridoxal phosphate</keyword>